<keyword evidence="3" id="KW-1185">Reference proteome</keyword>
<organism evidence="2 3">
    <name type="scientific">Stereocaulon virgatum</name>
    <dbReference type="NCBI Taxonomy" id="373712"/>
    <lineage>
        <taxon>Eukaryota</taxon>
        <taxon>Fungi</taxon>
        <taxon>Dikarya</taxon>
        <taxon>Ascomycota</taxon>
        <taxon>Pezizomycotina</taxon>
        <taxon>Lecanoromycetes</taxon>
        <taxon>OSLEUM clade</taxon>
        <taxon>Lecanoromycetidae</taxon>
        <taxon>Lecanorales</taxon>
        <taxon>Lecanorineae</taxon>
        <taxon>Stereocaulaceae</taxon>
        <taxon>Stereocaulon</taxon>
    </lineage>
</organism>
<reference evidence="2 3" key="1">
    <citation type="submission" date="2024-09" db="EMBL/GenBank/DDBJ databases">
        <title>Rethinking Asexuality: The Enigmatic Case of Functional Sexual Genes in Lepraria (Stereocaulaceae).</title>
        <authorList>
            <person name="Doellman M."/>
            <person name="Sun Y."/>
            <person name="Barcenas-Pena A."/>
            <person name="Lumbsch H.T."/>
            <person name="Grewe F."/>
        </authorList>
    </citation>
    <scope>NUCLEOTIDE SEQUENCE [LARGE SCALE GENOMIC DNA]</scope>
    <source>
        <strain evidence="2 3">Mercado 3170</strain>
    </source>
</reference>
<dbReference type="EMBL" id="JBEFKJ010000019">
    <property type="protein sequence ID" value="KAL2040857.1"/>
    <property type="molecule type" value="Genomic_DNA"/>
</dbReference>
<evidence type="ECO:0000313" key="3">
    <source>
        <dbReference type="Proteomes" id="UP001590950"/>
    </source>
</evidence>
<feature type="region of interest" description="Disordered" evidence="1">
    <location>
        <begin position="154"/>
        <end position="173"/>
    </location>
</feature>
<evidence type="ECO:0000256" key="1">
    <source>
        <dbReference type="SAM" id="MobiDB-lite"/>
    </source>
</evidence>
<accession>A0ABR4A4M8</accession>
<name>A0ABR4A4M8_9LECA</name>
<sequence>MFVTDPDVTSQVQALAMGYNTRGITLLQSYYSRNGAPFGHTAAQLNKLRKFGFSDPIDIPKHLAMMFEFPEIQLRTIRISGNRDLVVWEWEYDMVYSKPLPCYPGVPIGQILTMKGVSVISFGDEGGCWKVDYQREYGSLVDWTDAIGGSWARKDAPSSFPPPAYPTPGLQQF</sequence>
<dbReference type="InterPro" id="IPR032710">
    <property type="entry name" value="NTF2-like_dom_sf"/>
</dbReference>
<evidence type="ECO:0000313" key="2">
    <source>
        <dbReference type="EMBL" id="KAL2040857.1"/>
    </source>
</evidence>
<gene>
    <name evidence="2" type="ORF">N7G274_006315</name>
</gene>
<dbReference type="SUPFAM" id="SSF54427">
    <property type="entry name" value="NTF2-like"/>
    <property type="match status" value="1"/>
</dbReference>
<dbReference type="Proteomes" id="UP001590950">
    <property type="component" value="Unassembled WGS sequence"/>
</dbReference>
<comment type="caution">
    <text evidence="2">The sequence shown here is derived from an EMBL/GenBank/DDBJ whole genome shotgun (WGS) entry which is preliminary data.</text>
</comment>
<proteinExistence type="predicted"/>
<protein>
    <submittedName>
        <fullName evidence="2">Uncharacterized protein</fullName>
    </submittedName>
</protein>